<name>A0A6J5R4P8_9CAUD</name>
<dbReference type="Pfam" id="PF07030">
    <property type="entry name" value="Phage_Mu_Gp36"/>
    <property type="match status" value="1"/>
</dbReference>
<dbReference type="EMBL" id="LR797178">
    <property type="protein sequence ID" value="CAB4191733.1"/>
    <property type="molecule type" value="Genomic_DNA"/>
</dbReference>
<proteinExistence type="predicted"/>
<evidence type="ECO:0000313" key="1">
    <source>
        <dbReference type="EMBL" id="CAB4191733.1"/>
    </source>
</evidence>
<gene>
    <name evidence="1" type="ORF">UFOVP1229_112</name>
</gene>
<reference evidence="1" key="1">
    <citation type="submission" date="2020-05" db="EMBL/GenBank/DDBJ databases">
        <authorList>
            <person name="Chiriac C."/>
            <person name="Salcher M."/>
            <person name="Ghai R."/>
            <person name="Kavagutti S V."/>
        </authorList>
    </citation>
    <scope>NUCLEOTIDE SEQUENCE</scope>
</reference>
<accession>A0A6J5R4P8</accession>
<protein>
    <submittedName>
        <fullName evidence="1">Bacteriophage Mu, Gp36</fullName>
    </submittedName>
</protein>
<organism evidence="1">
    <name type="scientific">uncultured Caudovirales phage</name>
    <dbReference type="NCBI Taxonomy" id="2100421"/>
    <lineage>
        <taxon>Viruses</taxon>
        <taxon>Duplodnaviria</taxon>
        <taxon>Heunggongvirae</taxon>
        <taxon>Uroviricota</taxon>
        <taxon>Caudoviricetes</taxon>
        <taxon>Peduoviridae</taxon>
        <taxon>Maltschvirus</taxon>
        <taxon>Maltschvirus maltsch</taxon>
    </lineage>
</organism>
<sequence>MTNPYCSSTDVATYIGSCAMPQVTTGDPTSVSTDAAFVAYAINAADAEIDSHLVHQYDLEITHALHPDWLRHTSAIIAAVWIFRSGQNGNIPPGLQAWFDERMQALQSIGEGKRQIPGVNVKADPGVSMSNLRHDARPADKKIRTMPWLNTGDQNSTQIRSIDLNPPFAL</sequence>
<dbReference type="InterPro" id="IPR009752">
    <property type="entry name" value="Phage_Mu_GpJ"/>
</dbReference>